<proteinExistence type="predicted"/>
<feature type="domain" description="Helicase C-terminal" evidence="3">
    <location>
        <begin position="1"/>
        <end position="115"/>
    </location>
</feature>
<keyword evidence="2" id="KW-0472">Membrane</keyword>
<dbReference type="PANTHER" id="PTHR47958">
    <property type="entry name" value="ATP-DEPENDENT RNA HELICASE DBP3"/>
    <property type="match status" value="1"/>
</dbReference>
<dbReference type="InterPro" id="IPR027417">
    <property type="entry name" value="P-loop_NTPase"/>
</dbReference>
<dbReference type="InterPro" id="IPR001650">
    <property type="entry name" value="Helicase_C-like"/>
</dbReference>
<dbReference type="SUPFAM" id="SSF52540">
    <property type="entry name" value="P-loop containing nucleoside triphosphate hydrolases"/>
    <property type="match status" value="1"/>
</dbReference>
<evidence type="ECO:0000313" key="5">
    <source>
        <dbReference type="Proteomes" id="UP001202328"/>
    </source>
</evidence>
<dbReference type="GO" id="GO:0003723">
    <property type="term" value="F:RNA binding"/>
    <property type="evidence" value="ECO:0007669"/>
    <property type="project" value="UniProtKB-KW"/>
</dbReference>
<keyword evidence="2" id="KW-0812">Transmembrane</keyword>
<evidence type="ECO:0000256" key="2">
    <source>
        <dbReference type="SAM" id="Phobius"/>
    </source>
</evidence>
<dbReference type="Proteomes" id="UP001202328">
    <property type="component" value="Unassembled WGS sequence"/>
</dbReference>
<organism evidence="4 5">
    <name type="scientific">Papaver atlanticum</name>
    <dbReference type="NCBI Taxonomy" id="357466"/>
    <lineage>
        <taxon>Eukaryota</taxon>
        <taxon>Viridiplantae</taxon>
        <taxon>Streptophyta</taxon>
        <taxon>Embryophyta</taxon>
        <taxon>Tracheophyta</taxon>
        <taxon>Spermatophyta</taxon>
        <taxon>Magnoliopsida</taxon>
        <taxon>Ranunculales</taxon>
        <taxon>Papaveraceae</taxon>
        <taxon>Papaveroideae</taxon>
        <taxon>Papaver</taxon>
    </lineage>
</organism>
<evidence type="ECO:0000259" key="3">
    <source>
        <dbReference type="PROSITE" id="PS51194"/>
    </source>
</evidence>
<name>A0AAD4SG73_9MAGN</name>
<keyword evidence="2" id="KW-1133">Transmembrane helix</keyword>
<sequence length="115" mass="12952">MCSYNLTVSAMHGDMPQKERDAIMKEFTSGDNRVLLIADVWARGIDVQQACPWLSFMTFQTSVNFTFIGLVGLVVLGARVLQYTLCIVMISGFSETEQYHSTQIYEMPMDVADLI</sequence>
<evidence type="ECO:0000256" key="1">
    <source>
        <dbReference type="ARBA" id="ARBA00022884"/>
    </source>
</evidence>
<feature type="transmembrane region" description="Helical" evidence="2">
    <location>
        <begin position="62"/>
        <end position="81"/>
    </location>
</feature>
<gene>
    <name evidence="4" type="ORF">MKW98_028719</name>
</gene>
<protein>
    <recommendedName>
        <fullName evidence="3">Helicase C-terminal domain-containing protein</fullName>
    </recommendedName>
</protein>
<accession>A0AAD4SG73</accession>
<keyword evidence="1" id="KW-0694">RNA-binding</keyword>
<dbReference type="AlphaFoldDB" id="A0AAD4SG73"/>
<dbReference type="EMBL" id="JAJJMB010010850">
    <property type="protein sequence ID" value="KAI3906109.1"/>
    <property type="molecule type" value="Genomic_DNA"/>
</dbReference>
<reference evidence="4" key="1">
    <citation type="submission" date="2022-04" db="EMBL/GenBank/DDBJ databases">
        <title>A functionally conserved STORR gene fusion in Papaver species that diverged 16.8 million years ago.</title>
        <authorList>
            <person name="Catania T."/>
        </authorList>
    </citation>
    <scope>NUCLEOTIDE SEQUENCE</scope>
    <source>
        <strain evidence="4">S-188037</strain>
    </source>
</reference>
<dbReference type="Pfam" id="PF00271">
    <property type="entry name" value="Helicase_C"/>
    <property type="match status" value="1"/>
</dbReference>
<keyword evidence="5" id="KW-1185">Reference proteome</keyword>
<dbReference type="PROSITE" id="PS51194">
    <property type="entry name" value="HELICASE_CTER"/>
    <property type="match status" value="1"/>
</dbReference>
<comment type="caution">
    <text evidence="4">The sequence shown here is derived from an EMBL/GenBank/DDBJ whole genome shotgun (WGS) entry which is preliminary data.</text>
</comment>
<evidence type="ECO:0000313" key="4">
    <source>
        <dbReference type="EMBL" id="KAI3906109.1"/>
    </source>
</evidence>
<dbReference type="Gene3D" id="3.40.50.300">
    <property type="entry name" value="P-loop containing nucleotide triphosphate hydrolases"/>
    <property type="match status" value="1"/>
</dbReference>